<protein>
    <submittedName>
        <fullName evidence="1">Putative secreted protein</fullName>
    </submittedName>
</protein>
<accession>A0A2M4CB75</accession>
<name>A0A2M4CB75_9DIPT</name>
<sequence>MRPFSWRPFSCIILAERVAGRQTAARVSKYFFDAKGVGGKRLAEFGALVFCNHDGRWYAQRGTVGRAFTIVIRRRKRCRSGY</sequence>
<proteinExistence type="predicted"/>
<dbReference type="AlphaFoldDB" id="A0A2M4CB75"/>
<organism evidence="1">
    <name type="scientific">Anopheles marajoara</name>
    <dbReference type="NCBI Taxonomy" id="58244"/>
    <lineage>
        <taxon>Eukaryota</taxon>
        <taxon>Metazoa</taxon>
        <taxon>Ecdysozoa</taxon>
        <taxon>Arthropoda</taxon>
        <taxon>Hexapoda</taxon>
        <taxon>Insecta</taxon>
        <taxon>Pterygota</taxon>
        <taxon>Neoptera</taxon>
        <taxon>Endopterygota</taxon>
        <taxon>Diptera</taxon>
        <taxon>Nematocera</taxon>
        <taxon>Culicoidea</taxon>
        <taxon>Culicidae</taxon>
        <taxon>Anophelinae</taxon>
        <taxon>Anopheles</taxon>
    </lineage>
</organism>
<evidence type="ECO:0000313" key="1">
    <source>
        <dbReference type="EMBL" id="MBW62583.1"/>
    </source>
</evidence>
<dbReference type="EMBL" id="GGFJ01013442">
    <property type="protein sequence ID" value="MBW62583.1"/>
    <property type="molecule type" value="Transcribed_RNA"/>
</dbReference>
<reference evidence="1" key="1">
    <citation type="submission" date="2018-01" db="EMBL/GenBank/DDBJ databases">
        <title>An insight into the sialome of Amazonian anophelines.</title>
        <authorList>
            <person name="Ribeiro J.M."/>
            <person name="Scarpassa V."/>
            <person name="Calvo E."/>
        </authorList>
    </citation>
    <scope>NUCLEOTIDE SEQUENCE</scope>
    <source>
        <tissue evidence="1">Salivary glands</tissue>
    </source>
</reference>